<organism evidence="1 2">
    <name type="scientific">Cutibacterium acnes</name>
    <name type="common">Propionibacterium acnes</name>
    <dbReference type="NCBI Taxonomy" id="1747"/>
    <lineage>
        <taxon>Bacteria</taxon>
        <taxon>Bacillati</taxon>
        <taxon>Actinomycetota</taxon>
        <taxon>Actinomycetes</taxon>
        <taxon>Propionibacteriales</taxon>
        <taxon>Propionibacteriaceae</taxon>
        <taxon>Cutibacterium</taxon>
    </lineage>
</organism>
<proteinExistence type="predicted"/>
<sequence length="113" mass="12759">MKLERLLITPGGVLALLHPTSPDADEFRTYTLGHELGPNAYREGILSPRDLWYVSLLHFRGPIEHPKDLVAWSHQQLAPITWAFPDAALCTYEITTTAMRPRIRHTAAFGRAI</sequence>
<dbReference type="Proteomes" id="UP000226191">
    <property type="component" value="Unassembled WGS sequence"/>
</dbReference>
<gene>
    <name evidence="1" type="ORF">B1B09_06755</name>
</gene>
<dbReference type="OrthoDB" id="4311410at2"/>
<evidence type="ECO:0000313" key="2">
    <source>
        <dbReference type="Proteomes" id="UP000226191"/>
    </source>
</evidence>
<accession>A0A8B2VM76</accession>
<dbReference type="EMBL" id="MVCE01000002">
    <property type="protein sequence ID" value="PGF35270.1"/>
    <property type="molecule type" value="Genomic_DNA"/>
</dbReference>
<evidence type="ECO:0000313" key="1">
    <source>
        <dbReference type="EMBL" id="PGF35270.1"/>
    </source>
</evidence>
<dbReference type="AlphaFoldDB" id="A0A8B2VM76"/>
<name>A0A8B2VM76_CUTAC</name>
<dbReference type="GeneID" id="92856016"/>
<reference evidence="1 2" key="1">
    <citation type="submission" date="2017-02" db="EMBL/GenBank/DDBJ databases">
        <title>Prevalence of linear plasmids in Cutibacterium acnes isolates obtained from cancerous prostatic tissue.</title>
        <authorList>
            <person name="Davidsson S."/>
            <person name="Bruggemann H."/>
        </authorList>
    </citation>
    <scope>NUCLEOTIDE SEQUENCE [LARGE SCALE GENOMIC DNA]</scope>
    <source>
        <strain evidence="1 2">11-78</strain>
    </source>
</reference>
<dbReference type="RefSeq" id="WP_002518568.1">
    <property type="nucleotide sequence ID" value="NZ_CAJTHR010000002.1"/>
</dbReference>
<comment type="caution">
    <text evidence="1">The sequence shown here is derived from an EMBL/GenBank/DDBJ whole genome shotgun (WGS) entry which is preliminary data.</text>
</comment>
<protein>
    <submittedName>
        <fullName evidence="1">Uncharacterized protein</fullName>
    </submittedName>
</protein>